<evidence type="ECO:0000313" key="2">
    <source>
        <dbReference type="EMBL" id="WVZ53685.1"/>
    </source>
</evidence>
<dbReference type="PANTHER" id="PTHR42648:SF25">
    <property type="entry name" value="RNA-DIRECTED DNA POLYMERASE"/>
    <property type="match status" value="1"/>
</dbReference>
<dbReference type="Gene3D" id="3.30.420.10">
    <property type="entry name" value="Ribonuclease H-like superfamily/Ribonuclease H"/>
    <property type="match status" value="1"/>
</dbReference>
<protein>
    <recommendedName>
        <fullName evidence="1">Integrase catalytic domain-containing protein</fullName>
    </recommendedName>
</protein>
<feature type="domain" description="Integrase catalytic" evidence="1">
    <location>
        <begin position="1"/>
        <end position="116"/>
    </location>
</feature>
<sequence length="116" mass="12898">MWLRLLTTKDQAAEAIKEIKAWAEAETGKKLRVLRTDRGGEFTSLEFGQYCAEVGVGHHLSAPYSPQQNGVVERKNQTVVGMARCMLKAKGMPATFWGEAVTMAVYILNRVDEGPR</sequence>
<dbReference type="GO" id="GO:0015074">
    <property type="term" value="P:DNA integration"/>
    <property type="evidence" value="ECO:0007669"/>
    <property type="project" value="InterPro"/>
</dbReference>
<gene>
    <name evidence="2" type="ORF">U9M48_004590</name>
</gene>
<evidence type="ECO:0000313" key="3">
    <source>
        <dbReference type="Proteomes" id="UP001341281"/>
    </source>
</evidence>
<dbReference type="EMBL" id="CP144745">
    <property type="protein sequence ID" value="WVZ53685.1"/>
    <property type="molecule type" value="Genomic_DNA"/>
</dbReference>
<dbReference type="AlphaFoldDB" id="A0AAQ3SKX2"/>
<proteinExistence type="predicted"/>
<dbReference type="InterPro" id="IPR036397">
    <property type="entry name" value="RNaseH_sf"/>
</dbReference>
<dbReference type="InterPro" id="IPR012337">
    <property type="entry name" value="RNaseH-like_sf"/>
</dbReference>
<evidence type="ECO:0000259" key="1">
    <source>
        <dbReference type="PROSITE" id="PS50994"/>
    </source>
</evidence>
<accession>A0AAQ3SKX2</accession>
<reference evidence="2 3" key="1">
    <citation type="submission" date="2024-02" db="EMBL/GenBank/DDBJ databases">
        <title>High-quality chromosome-scale genome assembly of Pensacola bahiagrass (Paspalum notatum Flugge var. saurae).</title>
        <authorList>
            <person name="Vega J.M."/>
            <person name="Podio M."/>
            <person name="Orjuela J."/>
            <person name="Siena L.A."/>
            <person name="Pessino S.C."/>
            <person name="Combes M.C."/>
            <person name="Mariac C."/>
            <person name="Albertini E."/>
            <person name="Pupilli F."/>
            <person name="Ortiz J.P.A."/>
            <person name="Leblanc O."/>
        </authorList>
    </citation>
    <scope>NUCLEOTIDE SEQUENCE [LARGE SCALE GENOMIC DNA]</scope>
    <source>
        <strain evidence="2">R1</strain>
        <tissue evidence="2">Leaf</tissue>
    </source>
</reference>
<organism evidence="2 3">
    <name type="scientific">Paspalum notatum var. saurae</name>
    <dbReference type="NCBI Taxonomy" id="547442"/>
    <lineage>
        <taxon>Eukaryota</taxon>
        <taxon>Viridiplantae</taxon>
        <taxon>Streptophyta</taxon>
        <taxon>Embryophyta</taxon>
        <taxon>Tracheophyta</taxon>
        <taxon>Spermatophyta</taxon>
        <taxon>Magnoliopsida</taxon>
        <taxon>Liliopsida</taxon>
        <taxon>Poales</taxon>
        <taxon>Poaceae</taxon>
        <taxon>PACMAD clade</taxon>
        <taxon>Panicoideae</taxon>
        <taxon>Andropogonodae</taxon>
        <taxon>Paspaleae</taxon>
        <taxon>Paspalinae</taxon>
        <taxon>Paspalum</taxon>
    </lineage>
</organism>
<dbReference type="GO" id="GO:0003676">
    <property type="term" value="F:nucleic acid binding"/>
    <property type="evidence" value="ECO:0007669"/>
    <property type="project" value="InterPro"/>
</dbReference>
<dbReference type="Proteomes" id="UP001341281">
    <property type="component" value="Chromosome 01"/>
</dbReference>
<dbReference type="InterPro" id="IPR039537">
    <property type="entry name" value="Retrotran_Ty1/copia-like"/>
</dbReference>
<dbReference type="InterPro" id="IPR001584">
    <property type="entry name" value="Integrase_cat-core"/>
</dbReference>
<dbReference type="SUPFAM" id="SSF53098">
    <property type="entry name" value="Ribonuclease H-like"/>
    <property type="match status" value="1"/>
</dbReference>
<keyword evidence="3" id="KW-1185">Reference proteome</keyword>
<name>A0AAQ3SKX2_PASNO</name>
<dbReference type="PROSITE" id="PS50994">
    <property type="entry name" value="INTEGRASE"/>
    <property type="match status" value="1"/>
</dbReference>
<dbReference type="PANTHER" id="PTHR42648">
    <property type="entry name" value="TRANSPOSASE, PUTATIVE-RELATED"/>
    <property type="match status" value="1"/>
</dbReference>